<dbReference type="AlphaFoldDB" id="A0A087TSG0"/>
<accession>A0A087TSG0</accession>
<dbReference type="EMBL" id="KK116535">
    <property type="protein sequence ID" value="KFM68049.1"/>
    <property type="molecule type" value="Genomic_DNA"/>
</dbReference>
<dbReference type="Gene3D" id="3.40.50.2300">
    <property type="match status" value="1"/>
</dbReference>
<feature type="non-terminal residue" evidence="1">
    <location>
        <position position="79"/>
    </location>
</feature>
<evidence type="ECO:0000313" key="1">
    <source>
        <dbReference type="EMBL" id="KFM68049.1"/>
    </source>
</evidence>
<keyword evidence="2" id="KW-1185">Reference proteome</keyword>
<dbReference type="Proteomes" id="UP000054359">
    <property type="component" value="Unassembled WGS sequence"/>
</dbReference>
<proteinExistence type="predicted"/>
<reference evidence="1 2" key="1">
    <citation type="submission" date="2013-11" db="EMBL/GenBank/DDBJ databases">
        <title>Genome sequencing of Stegodyphus mimosarum.</title>
        <authorList>
            <person name="Bechsgaard J."/>
        </authorList>
    </citation>
    <scope>NUCLEOTIDE SEQUENCE [LARGE SCALE GENOMIC DNA]</scope>
</reference>
<sequence length="79" mass="8518">MPTVSPSSSSRQSSGQMLPGRIVITTCLLVVTAAVPDKIPIGAIFPPGTDDLQTALKYSFYVHNNDTQARFKVEPVIDQ</sequence>
<gene>
    <name evidence="1" type="ORF">X975_18065</name>
</gene>
<organism evidence="1 2">
    <name type="scientific">Stegodyphus mimosarum</name>
    <name type="common">African social velvet spider</name>
    <dbReference type="NCBI Taxonomy" id="407821"/>
    <lineage>
        <taxon>Eukaryota</taxon>
        <taxon>Metazoa</taxon>
        <taxon>Ecdysozoa</taxon>
        <taxon>Arthropoda</taxon>
        <taxon>Chelicerata</taxon>
        <taxon>Arachnida</taxon>
        <taxon>Araneae</taxon>
        <taxon>Araneomorphae</taxon>
        <taxon>Entelegynae</taxon>
        <taxon>Eresoidea</taxon>
        <taxon>Eresidae</taxon>
        <taxon>Stegodyphus</taxon>
    </lineage>
</organism>
<dbReference type="OrthoDB" id="5984008at2759"/>
<evidence type="ECO:0000313" key="2">
    <source>
        <dbReference type="Proteomes" id="UP000054359"/>
    </source>
</evidence>
<protein>
    <submittedName>
        <fullName evidence="1">Uncharacterized protein</fullName>
    </submittedName>
</protein>
<name>A0A087TSG0_STEMI</name>